<accession>A0A942T7H1</accession>
<gene>
    <name evidence="2" type="ORF">KHB02_40240</name>
</gene>
<evidence type="ECO:0000313" key="2">
    <source>
        <dbReference type="EMBL" id="MBS4187609.1"/>
    </source>
</evidence>
<comment type="caution">
    <text evidence="2">The sequence shown here is derived from an EMBL/GenBank/DDBJ whole genome shotgun (WGS) entry which is preliminary data.</text>
</comment>
<dbReference type="EMBL" id="JAGYPE010000008">
    <property type="protein sequence ID" value="MBS4187609.1"/>
    <property type="molecule type" value="Genomic_DNA"/>
</dbReference>
<organism evidence="2">
    <name type="scientific">Neobacillus citreus</name>
    <dbReference type="NCBI Taxonomy" id="2833578"/>
    <lineage>
        <taxon>Bacteria</taxon>
        <taxon>Bacillati</taxon>
        <taxon>Bacillota</taxon>
        <taxon>Bacilli</taxon>
        <taxon>Bacillales</taxon>
        <taxon>Bacillaceae</taxon>
        <taxon>Neobacillus</taxon>
    </lineage>
</organism>
<keyword evidence="1" id="KW-1133">Transmembrane helix</keyword>
<name>A0A942T7H1_9BACI</name>
<evidence type="ECO:0000256" key="1">
    <source>
        <dbReference type="SAM" id="Phobius"/>
    </source>
</evidence>
<feature type="transmembrane region" description="Helical" evidence="1">
    <location>
        <begin position="72"/>
        <end position="93"/>
    </location>
</feature>
<protein>
    <submittedName>
        <fullName evidence="2">Uncharacterized protein</fullName>
    </submittedName>
</protein>
<keyword evidence="1" id="KW-0812">Transmembrane</keyword>
<dbReference type="AlphaFoldDB" id="A0A942T7H1"/>
<sequence>MSGAAPRWEQQGPKSWTAKERGVSLGIVLRVGDRFLAFDRDNRPLGSEQTLESAQQLVVAEAPAGSHRRDTVVLALSVLAALVVAVSLVLVVVRTLE</sequence>
<proteinExistence type="predicted"/>
<reference evidence="2" key="1">
    <citation type="submission" date="2021-05" db="EMBL/GenBank/DDBJ databases">
        <title>Novel Bacillus species.</title>
        <authorList>
            <person name="Liu G."/>
        </authorList>
    </citation>
    <scope>NUCLEOTIDE SEQUENCE</scope>
    <source>
        <strain evidence="2">FJAT-50051</strain>
    </source>
</reference>
<keyword evidence="1" id="KW-0472">Membrane</keyword>